<gene>
    <name evidence="2" type="ORF">KIW84_045720</name>
</gene>
<dbReference type="Gramene" id="Psat04G0572000-T1">
    <property type="protein sequence ID" value="KAI5422374.1"/>
    <property type="gene ID" value="KIW84_045720"/>
</dbReference>
<accession>A0A9D4XLT6</accession>
<reference evidence="2 3" key="1">
    <citation type="journal article" date="2022" name="Nat. Genet.">
        <title>Improved pea reference genome and pan-genome highlight genomic features and evolutionary characteristics.</title>
        <authorList>
            <person name="Yang T."/>
            <person name="Liu R."/>
            <person name="Luo Y."/>
            <person name="Hu S."/>
            <person name="Wang D."/>
            <person name="Wang C."/>
            <person name="Pandey M.K."/>
            <person name="Ge S."/>
            <person name="Xu Q."/>
            <person name="Li N."/>
            <person name="Li G."/>
            <person name="Huang Y."/>
            <person name="Saxena R.K."/>
            <person name="Ji Y."/>
            <person name="Li M."/>
            <person name="Yan X."/>
            <person name="He Y."/>
            <person name="Liu Y."/>
            <person name="Wang X."/>
            <person name="Xiang C."/>
            <person name="Varshney R.K."/>
            <person name="Ding H."/>
            <person name="Gao S."/>
            <person name="Zong X."/>
        </authorList>
    </citation>
    <scope>NUCLEOTIDE SEQUENCE [LARGE SCALE GENOMIC DNA]</scope>
    <source>
        <strain evidence="2 3">cv. Zhongwan 6</strain>
    </source>
</reference>
<comment type="caution">
    <text evidence="2">The sequence shown here is derived from an EMBL/GenBank/DDBJ whole genome shotgun (WGS) entry which is preliminary data.</text>
</comment>
<dbReference type="AlphaFoldDB" id="A0A9D4XLT6"/>
<organism evidence="2 3">
    <name type="scientific">Pisum sativum</name>
    <name type="common">Garden pea</name>
    <name type="synonym">Lathyrus oleraceus</name>
    <dbReference type="NCBI Taxonomy" id="3888"/>
    <lineage>
        <taxon>Eukaryota</taxon>
        <taxon>Viridiplantae</taxon>
        <taxon>Streptophyta</taxon>
        <taxon>Embryophyta</taxon>
        <taxon>Tracheophyta</taxon>
        <taxon>Spermatophyta</taxon>
        <taxon>Magnoliopsida</taxon>
        <taxon>eudicotyledons</taxon>
        <taxon>Gunneridae</taxon>
        <taxon>Pentapetalae</taxon>
        <taxon>rosids</taxon>
        <taxon>fabids</taxon>
        <taxon>Fabales</taxon>
        <taxon>Fabaceae</taxon>
        <taxon>Papilionoideae</taxon>
        <taxon>50 kb inversion clade</taxon>
        <taxon>NPAAA clade</taxon>
        <taxon>Hologalegina</taxon>
        <taxon>IRL clade</taxon>
        <taxon>Fabeae</taxon>
        <taxon>Lathyrus</taxon>
    </lineage>
</organism>
<dbReference type="Proteomes" id="UP001058974">
    <property type="component" value="Chromosome 4"/>
</dbReference>
<evidence type="ECO:0000313" key="3">
    <source>
        <dbReference type="Proteomes" id="UP001058974"/>
    </source>
</evidence>
<dbReference type="PANTHER" id="PTHR34222:SF99">
    <property type="entry name" value="PROTEIN, PUTATIVE-RELATED"/>
    <property type="match status" value="1"/>
</dbReference>
<keyword evidence="3" id="KW-1185">Reference proteome</keyword>
<name>A0A9D4XLT6_PEA</name>
<evidence type="ECO:0000256" key="1">
    <source>
        <dbReference type="SAM" id="MobiDB-lite"/>
    </source>
</evidence>
<dbReference type="PANTHER" id="PTHR34222">
    <property type="entry name" value="GAG_PRE-INTEGRS DOMAIN-CONTAINING PROTEIN"/>
    <property type="match status" value="1"/>
</dbReference>
<dbReference type="SUPFAM" id="SSF57756">
    <property type="entry name" value="Retrovirus zinc finger-like domains"/>
    <property type="match status" value="1"/>
</dbReference>
<feature type="compositionally biased region" description="Polar residues" evidence="1">
    <location>
        <begin position="107"/>
        <end position="121"/>
    </location>
</feature>
<dbReference type="EMBL" id="JAMSHJ010000004">
    <property type="protein sequence ID" value="KAI5422374.1"/>
    <property type="molecule type" value="Genomic_DNA"/>
</dbReference>
<sequence length="178" mass="20194">MEYVTCFLKGLNDYFHKIRTEILLLYPLPNISFVYSLIAQQEVHIPPASSIESTILFANNPNSNGRGKGRGPSKSTMMCTNCHKINHIMGNCYFKHRFPAGYRTKNNRQSFPTDSKYNNSSEKPHNISKEDYQHLLLLLQQLTQDKANKSANNTISNDTSHVISGCIYQDDDWTSGSA</sequence>
<protein>
    <submittedName>
        <fullName evidence="2">Uncharacterized protein</fullName>
    </submittedName>
</protein>
<dbReference type="InterPro" id="IPR036875">
    <property type="entry name" value="Znf_CCHC_sf"/>
</dbReference>
<dbReference type="GO" id="GO:0008270">
    <property type="term" value="F:zinc ion binding"/>
    <property type="evidence" value="ECO:0007669"/>
    <property type="project" value="InterPro"/>
</dbReference>
<dbReference type="GO" id="GO:0003676">
    <property type="term" value="F:nucleic acid binding"/>
    <property type="evidence" value="ECO:0007669"/>
    <property type="project" value="InterPro"/>
</dbReference>
<proteinExistence type="predicted"/>
<feature type="region of interest" description="Disordered" evidence="1">
    <location>
        <begin position="105"/>
        <end position="126"/>
    </location>
</feature>
<evidence type="ECO:0000313" key="2">
    <source>
        <dbReference type="EMBL" id="KAI5422374.1"/>
    </source>
</evidence>